<keyword evidence="2" id="KW-1185">Reference proteome</keyword>
<evidence type="ECO:0000259" key="1">
    <source>
        <dbReference type="PROSITE" id="PS50097"/>
    </source>
</evidence>
<dbReference type="CDD" id="cd18186">
    <property type="entry name" value="BTB_POZ_ZBTB_KLHL-like"/>
    <property type="match status" value="1"/>
</dbReference>
<protein>
    <submittedName>
        <fullName evidence="3">BTB domain-containing protein</fullName>
    </submittedName>
</protein>
<dbReference type="Pfam" id="PF00651">
    <property type="entry name" value="BTB"/>
    <property type="match status" value="1"/>
</dbReference>
<dbReference type="SMART" id="SM00225">
    <property type="entry name" value="BTB"/>
    <property type="match status" value="1"/>
</dbReference>
<dbReference type="PROSITE" id="PS50097">
    <property type="entry name" value="BTB"/>
    <property type="match status" value="1"/>
</dbReference>
<proteinExistence type="predicted"/>
<evidence type="ECO:0000313" key="3">
    <source>
        <dbReference type="WBParaSite" id="PDA_v2.g20710.t1"/>
    </source>
</evidence>
<accession>A0A914PQ74</accession>
<dbReference type="InterPro" id="IPR000210">
    <property type="entry name" value="BTB/POZ_dom"/>
</dbReference>
<organism evidence="2 3">
    <name type="scientific">Panagrolaimus davidi</name>
    <dbReference type="NCBI Taxonomy" id="227884"/>
    <lineage>
        <taxon>Eukaryota</taxon>
        <taxon>Metazoa</taxon>
        <taxon>Ecdysozoa</taxon>
        <taxon>Nematoda</taxon>
        <taxon>Chromadorea</taxon>
        <taxon>Rhabditida</taxon>
        <taxon>Tylenchina</taxon>
        <taxon>Panagrolaimomorpha</taxon>
        <taxon>Panagrolaimoidea</taxon>
        <taxon>Panagrolaimidae</taxon>
        <taxon>Panagrolaimus</taxon>
    </lineage>
</organism>
<dbReference type="InterPro" id="IPR011333">
    <property type="entry name" value="SKP1/BTB/POZ_sf"/>
</dbReference>
<feature type="domain" description="BTB" evidence="1">
    <location>
        <begin position="162"/>
        <end position="222"/>
    </location>
</feature>
<dbReference type="Gene3D" id="3.30.710.10">
    <property type="entry name" value="Potassium Channel Kv1.1, Chain A"/>
    <property type="match status" value="1"/>
</dbReference>
<dbReference type="SUPFAM" id="SSF54695">
    <property type="entry name" value="POZ domain"/>
    <property type="match status" value="1"/>
</dbReference>
<evidence type="ECO:0000313" key="2">
    <source>
        <dbReference type="Proteomes" id="UP000887578"/>
    </source>
</evidence>
<dbReference type="PANTHER" id="PTHR24413">
    <property type="entry name" value="SPECKLE-TYPE POZ PROTEIN"/>
    <property type="match status" value="1"/>
</dbReference>
<dbReference type="AlphaFoldDB" id="A0A914PQ74"/>
<name>A0A914PQ74_9BILA</name>
<dbReference type="WBParaSite" id="PDA_v2.g20710.t1">
    <property type="protein sequence ID" value="PDA_v2.g20710.t1"/>
    <property type="gene ID" value="PDA_v2.g20710"/>
</dbReference>
<reference evidence="3" key="1">
    <citation type="submission" date="2022-11" db="UniProtKB">
        <authorList>
            <consortium name="WormBaseParasite"/>
        </authorList>
    </citation>
    <scope>IDENTIFICATION</scope>
</reference>
<dbReference type="Proteomes" id="UP000887578">
    <property type="component" value="Unplaced"/>
</dbReference>
<sequence length="325" mass="37536">MIEVPFALEWIVPENHLISLKDSVNGYLCSSWITNISGIKYGLSICPYRDIDEHRGKALVALHLDFVNVKKIEAECTFKIDSANCSKKLPIVYEKSFGWGTFIDETKSFFDPEKKYFVDGNCTLKVNGILKYETNDSEVTVELQKWEGNELGDRLWEKDDYKDFTISVDRKNIKVHKNVLAVQSTVFHAMFESKMKKSVKNKVEIKDFSFDIVEKALKLIYNCNFITTLSTQDMMKLLQFFDKYNFQSLKNKIEQLLIAKISTSTVCRITNSSIITNSTKLKNECMKFLVISFLSKTTLRDIEILDKNACMEVLQNMVYQSVTIQ</sequence>